<dbReference type="GO" id="GO:0019028">
    <property type="term" value="C:viral capsid"/>
    <property type="evidence" value="ECO:0007669"/>
    <property type="project" value="UniProtKB-KW"/>
</dbReference>
<sequence length="275" mass="30893">MASLIYRQLLTNSYTVDLSDEIQEIGSTKTQNVTVNPGPFAQTNYAPVNWGPGETNDSTTVEPVLDGPYQPTTFNPPVSYWMLLAPTNAGVVVEGTNNTNRWLATILIEPNVQQVERTYTLFGQQVQVTVSNDSQTKWKFVDLSKQTQDGNYSQYGSLLSTPKLYGVMKHGGKIYTYNGETPNATTGYYSTTNFDTVNMTAYCDFYIIPLAQEAKCTEYINNGLPPIQNTRNIVPVSIVSRNIVYTRAQPNQDIVVSKTSLWKEMQYNRDIVIRF</sequence>
<keyword evidence="1" id="KW-0167">Capsid protein</keyword>
<accession>A0A0D3Q2Y9</accession>
<dbReference type="Gene3D" id="2.60.120.200">
    <property type="match status" value="1"/>
</dbReference>
<proteinExistence type="inferred from homology"/>
<dbReference type="InterPro" id="IPR000416">
    <property type="entry name" value="VP4_concanavalin-like"/>
</dbReference>
<evidence type="ECO:0000313" key="4">
    <source>
        <dbReference type="EMBL" id="AJC01278.1"/>
    </source>
</evidence>
<feature type="domain" description="Haemagglutinin outer capsid protein VP4 concanavalin-like" evidence="2">
    <location>
        <begin position="65"/>
        <end position="224"/>
    </location>
</feature>
<dbReference type="InterPro" id="IPR038017">
    <property type="entry name" value="Rota_VP4_MID_sf"/>
</dbReference>
<dbReference type="SUPFAM" id="SSF111379">
    <property type="entry name" value="VP4 membrane interaction domain"/>
    <property type="match status" value="1"/>
</dbReference>
<reference evidence="4 5" key="1">
    <citation type="journal article" date="2015" name="Infect. Genet. Evol.">
        <title>Whole-genomic analysis of 12 porcine group A rotaviruses isolated from symptomatic piglets in Brazil during the years of 2012-2013.</title>
        <authorList>
            <person name="Silva F.D."/>
            <person name="Espinoza L.R."/>
            <person name="Tonietti P.O."/>
            <person name="Barbosa B.R."/>
            <person name="Gregori F."/>
        </authorList>
    </citation>
    <scope>NUCLEOTIDE SEQUENCE [LARGE SCALE GENOMIC DNA]</scope>
    <source>
        <strain evidence="4 5">ROTA19</strain>
    </source>
</reference>
<feature type="non-terminal residue" evidence="4">
    <location>
        <position position="275"/>
    </location>
</feature>
<protein>
    <recommendedName>
        <fullName evidence="1">Outer capsid protein VP4</fullName>
    </recommendedName>
</protein>
<name>A0A0D3Q2Y9_9REOV</name>
<dbReference type="GO" id="GO:0019058">
    <property type="term" value="P:viral life cycle"/>
    <property type="evidence" value="ECO:0007669"/>
    <property type="project" value="InterPro"/>
</dbReference>
<gene>
    <name evidence="4" type="primary">VP4</name>
</gene>
<dbReference type="InterPro" id="IPR013320">
    <property type="entry name" value="ConA-like_dom_sf"/>
</dbReference>
<feature type="domain" description="Rotavirus VP4 membrane interaction" evidence="3">
    <location>
        <begin position="251"/>
        <end position="275"/>
    </location>
</feature>
<evidence type="ECO:0000259" key="3">
    <source>
        <dbReference type="Pfam" id="PF17477"/>
    </source>
</evidence>
<dbReference type="Pfam" id="PF17477">
    <property type="entry name" value="Rota_VP4_MID"/>
    <property type="match status" value="1"/>
</dbReference>
<comment type="subcellular location">
    <subcellularLocation>
        <location evidence="1">Virion</location>
    </subcellularLocation>
</comment>
<dbReference type="Pfam" id="PF00426">
    <property type="entry name" value="VP4_haemagglut"/>
    <property type="match status" value="1"/>
</dbReference>
<dbReference type="Proteomes" id="UP000222871">
    <property type="component" value="Genome"/>
</dbReference>
<dbReference type="EMBL" id="KJ482478">
    <property type="protein sequence ID" value="AJC01278.1"/>
    <property type="molecule type" value="Genomic_RNA"/>
</dbReference>
<dbReference type="SUPFAM" id="SSF49899">
    <property type="entry name" value="Concanavalin A-like lectins/glucanases"/>
    <property type="match status" value="1"/>
</dbReference>
<evidence type="ECO:0000256" key="1">
    <source>
        <dbReference type="RuleBase" id="RU004344"/>
    </source>
</evidence>
<comment type="similarity">
    <text evidence="1">Belongs to the rotavirus VP4 family.</text>
</comment>
<evidence type="ECO:0000313" key="5">
    <source>
        <dbReference type="Proteomes" id="UP000222871"/>
    </source>
</evidence>
<dbReference type="InterPro" id="IPR035330">
    <property type="entry name" value="Rota_VP4_MID"/>
</dbReference>
<evidence type="ECO:0000259" key="2">
    <source>
        <dbReference type="Pfam" id="PF00426"/>
    </source>
</evidence>
<keyword evidence="1" id="KW-0946">Virion</keyword>
<organism evidence="4 5">
    <name type="scientific">Porcine rotavirus A</name>
    <dbReference type="NCBI Taxonomy" id="10967"/>
    <lineage>
        <taxon>Viruses</taxon>
        <taxon>Riboviria</taxon>
        <taxon>Orthornavirae</taxon>
        <taxon>Duplornaviricota</taxon>
        <taxon>Resentoviricetes</taxon>
        <taxon>Reovirales</taxon>
        <taxon>Sedoreoviridae</taxon>
        <taxon>Rotavirus</taxon>
        <taxon>Rotavirus alphagastroenteritidis</taxon>
        <taxon>Rotavirus A</taxon>
    </lineage>
</organism>